<organism evidence="1 2">
    <name type="scientific">Tolypocladium paradoxum</name>
    <dbReference type="NCBI Taxonomy" id="94208"/>
    <lineage>
        <taxon>Eukaryota</taxon>
        <taxon>Fungi</taxon>
        <taxon>Dikarya</taxon>
        <taxon>Ascomycota</taxon>
        <taxon>Pezizomycotina</taxon>
        <taxon>Sordariomycetes</taxon>
        <taxon>Hypocreomycetidae</taxon>
        <taxon>Hypocreales</taxon>
        <taxon>Ophiocordycipitaceae</taxon>
        <taxon>Tolypocladium</taxon>
    </lineage>
</organism>
<protein>
    <submittedName>
        <fullName evidence="1">Uncharacterized protein</fullName>
    </submittedName>
</protein>
<dbReference type="EMBL" id="PKSG01000187">
    <property type="protein sequence ID" value="POR37950.1"/>
    <property type="molecule type" value="Genomic_DNA"/>
</dbReference>
<evidence type="ECO:0000313" key="1">
    <source>
        <dbReference type="EMBL" id="POR37950.1"/>
    </source>
</evidence>
<accession>A0A2S4L6A4</accession>
<dbReference type="PANTHER" id="PTHR35605:SF1">
    <property type="entry name" value="ECP2 EFFECTOR PROTEIN DOMAIN-CONTAINING PROTEIN-RELATED"/>
    <property type="match status" value="1"/>
</dbReference>
<name>A0A2S4L6A4_9HYPO</name>
<dbReference type="STRING" id="94208.A0A2S4L6A4"/>
<comment type="caution">
    <text evidence="1">The sequence shown here is derived from an EMBL/GenBank/DDBJ whole genome shotgun (WGS) entry which is preliminary data.</text>
</comment>
<dbReference type="AlphaFoldDB" id="A0A2S4L6A4"/>
<dbReference type="Proteomes" id="UP000237481">
    <property type="component" value="Unassembled WGS sequence"/>
</dbReference>
<gene>
    <name evidence="1" type="ORF">TPAR_01853</name>
</gene>
<reference evidence="1 2" key="1">
    <citation type="submission" date="2018-01" db="EMBL/GenBank/DDBJ databases">
        <title>Harnessing the power of phylogenomics to disentangle the directionality and signatures of interkingdom host jumping in the parasitic fungal genus Tolypocladium.</title>
        <authorList>
            <person name="Quandt C.A."/>
            <person name="Patterson W."/>
            <person name="Spatafora J.W."/>
        </authorList>
    </citation>
    <scope>NUCLEOTIDE SEQUENCE [LARGE SCALE GENOMIC DNA]</scope>
    <source>
        <strain evidence="1 2">NRBC 100945</strain>
    </source>
</reference>
<dbReference type="PANTHER" id="PTHR35605">
    <property type="entry name" value="ECP2 EFFECTOR PROTEIN DOMAIN-CONTAINING PROTEIN-RELATED"/>
    <property type="match status" value="1"/>
</dbReference>
<proteinExistence type="predicted"/>
<keyword evidence="2" id="KW-1185">Reference proteome</keyword>
<dbReference type="OrthoDB" id="3552888at2759"/>
<evidence type="ECO:0000313" key="2">
    <source>
        <dbReference type="Proteomes" id="UP000237481"/>
    </source>
</evidence>
<sequence length="181" mass="20083">MDNVPDAPIPGATMGPVFWDVQAFPDGPTLTLNGTIQEMHRQLLEINPDYDADFNRTAVATRDLEKRTDFTGSQVVCSQDLYGPIGEDPYHDGINYLRGHSGQPHLPPGPQACGRVSCSYGTGIYICNFTLEDKYLISWGSVADGAEYIWKECSDDSRETKIGGRAYHPTNWNVFIMSSRC</sequence>